<evidence type="ECO:0000313" key="2">
    <source>
        <dbReference type="Proteomes" id="UP000095085"/>
    </source>
</evidence>
<evidence type="ECO:0000313" key="1">
    <source>
        <dbReference type="EMBL" id="ODV65226.1"/>
    </source>
</evidence>
<dbReference type="OrthoDB" id="3991133at2759"/>
<protein>
    <submittedName>
        <fullName evidence="1">Uncharacterized protein</fullName>
    </submittedName>
</protein>
<reference evidence="2" key="1">
    <citation type="submission" date="2016-05" db="EMBL/GenBank/DDBJ databases">
        <title>Comparative genomics of biotechnologically important yeasts.</title>
        <authorList>
            <consortium name="DOE Joint Genome Institute"/>
            <person name="Riley R."/>
            <person name="Haridas S."/>
            <person name="Wolfe K.H."/>
            <person name="Lopes M.R."/>
            <person name="Hittinger C.T."/>
            <person name="Goker M."/>
            <person name="Salamov A."/>
            <person name="Wisecaver J."/>
            <person name="Long T.M."/>
            <person name="Aerts A.L."/>
            <person name="Barry K."/>
            <person name="Choi C."/>
            <person name="Clum A."/>
            <person name="Coughlan A.Y."/>
            <person name="Deshpande S."/>
            <person name="Douglass A.P."/>
            <person name="Hanson S.J."/>
            <person name="Klenk H.-P."/>
            <person name="Labutti K."/>
            <person name="Lapidus A."/>
            <person name="Lindquist E."/>
            <person name="Lipzen A."/>
            <person name="Meier-Kolthoff J.P."/>
            <person name="Ohm R.A."/>
            <person name="Otillar R.P."/>
            <person name="Pangilinan J."/>
            <person name="Peng Y."/>
            <person name="Rokas A."/>
            <person name="Rosa C.A."/>
            <person name="Scheuner C."/>
            <person name="Sibirny A.A."/>
            <person name="Slot J.C."/>
            <person name="Stielow J.B."/>
            <person name="Sun H."/>
            <person name="Kurtzman C.P."/>
            <person name="Blackwell M."/>
            <person name="Grigoriev I.V."/>
            <person name="Jeffries T.W."/>
        </authorList>
    </citation>
    <scope>NUCLEOTIDE SEQUENCE [LARGE SCALE GENOMIC DNA]</scope>
    <source>
        <strain evidence="2">NRRL Y-1933</strain>
    </source>
</reference>
<sequence>MDSISAITLTRAVSRFPSVESLQKLPTYNARAKLMYKKFYRLRNLIDEETDLRQVYCDVLKRKFTLESFNSRRKILLGVDSDIAKDSPDQWRRIVNTYIFVFNSTVRPDESPVPLVHEQDASKQPPERLEKSILLNLLKIDLNTPNHLKLDISNSFLRNISHVAEQMLLDLLKKKERQLFNLADPKHIAYRDHLLSVMRLNESVGLYL</sequence>
<dbReference type="AlphaFoldDB" id="A0A1E4RDC2"/>
<dbReference type="GeneID" id="30993601"/>
<keyword evidence="2" id="KW-1185">Reference proteome</keyword>
<gene>
    <name evidence="1" type="ORF">HYPBUDRAFT_114544</name>
</gene>
<name>A0A1E4RDC2_9ASCO</name>
<organism evidence="1 2">
    <name type="scientific">Hyphopichia burtonii NRRL Y-1933</name>
    <dbReference type="NCBI Taxonomy" id="984485"/>
    <lineage>
        <taxon>Eukaryota</taxon>
        <taxon>Fungi</taxon>
        <taxon>Dikarya</taxon>
        <taxon>Ascomycota</taxon>
        <taxon>Saccharomycotina</taxon>
        <taxon>Pichiomycetes</taxon>
        <taxon>Debaryomycetaceae</taxon>
        <taxon>Hyphopichia</taxon>
    </lineage>
</organism>
<accession>A0A1E4RDC2</accession>
<proteinExistence type="predicted"/>
<dbReference type="EMBL" id="KV454545">
    <property type="protein sequence ID" value="ODV65226.1"/>
    <property type="molecule type" value="Genomic_DNA"/>
</dbReference>
<dbReference type="RefSeq" id="XP_020074293.1">
    <property type="nucleotide sequence ID" value="XM_020219051.1"/>
</dbReference>
<dbReference type="Proteomes" id="UP000095085">
    <property type="component" value="Unassembled WGS sequence"/>
</dbReference>